<evidence type="ECO:0000313" key="3">
    <source>
        <dbReference type="Proteomes" id="UP000536604"/>
    </source>
</evidence>
<comment type="caution">
    <text evidence="2">The sequence shown here is derived from an EMBL/GenBank/DDBJ whole genome shotgun (WGS) entry which is preliminary data.</text>
</comment>
<accession>A0A841IUS6</accession>
<proteinExistence type="predicted"/>
<dbReference type="CDD" id="cd03024">
    <property type="entry name" value="DsbA_FrnE"/>
    <property type="match status" value="1"/>
</dbReference>
<evidence type="ECO:0000313" key="2">
    <source>
        <dbReference type="EMBL" id="MBB6119918.1"/>
    </source>
</evidence>
<dbReference type="EMBL" id="JACHJO010000005">
    <property type="protein sequence ID" value="MBB6119918.1"/>
    <property type="molecule type" value="Genomic_DNA"/>
</dbReference>
<evidence type="ECO:0000259" key="1">
    <source>
        <dbReference type="Pfam" id="PF01323"/>
    </source>
</evidence>
<keyword evidence="3" id="KW-1185">Reference proteome</keyword>
<dbReference type="AlphaFoldDB" id="A0A841IUS6"/>
<gene>
    <name evidence="2" type="ORF">FHS13_001869</name>
</gene>
<reference evidence="2 3" key="1">
    <citation type="submission" date="2020-08" db="EMBL/GenBank/DDBJ databases">
        <title>Genomic Encyclopedia of Type Strains, Phase III (KMG-III): the genomes of soil and plant-associated and newly described type strains.</title>
        <authorList>
            <person name="Whitman W."/>
        </authorList>
    </citation>
    <scope>NUCLEOTIDE SEQUENCE [LARGE SCALE GENOMIC DNA]</scope>
    <source>
        <strain evidence="2 3">CECT 8712</strain>
    </source>
</reference>
<dbReference type="Pfam" id="PF01323">
    <property type="entry name" value="DSBA"/>
    <property type="match status" value="1"/>
</dbReference>
<dbReference type="PANTHER" id="PTHR13887">
    <property type="entry name" value="GLUTATHIONE S-TRANSFERASE KAPPA"/>
    <property type="match status" value="1"/>
</dbReference>
<keyword evidence="2" id="KW-0413">Isomerase</keyword>
<sequence length="218" mass="24046">MSGEPTVRVEIWSDIVCPWCYIGKRRFERALEGFAHADRVRVQWRSFELDPSFPAGGAVPVLDALARKTGASREQVAAMTDQVREVAAGEGLVYDLEGGVMVNTFDVHRLVHLAREAGVEEEAQERFMRAQLVEARDLSQEAVLVELSGEIGLDADRVREVLSGDRFAAQVRDEADQARRLGGTGVPFFVFDRALGVAGAQPVEVFSSALEKAWQTRS</sequence>
<dbReference type="GO" id="GO:0016491">
    <property type="term" value="F:oxidoreductase activity"/>
    <property type="evidence" value="ECO:0007669"/>
    <property type="project" value="InterPro"/>
</dbReference>
<dbReference type="PANTHER" id="PTHR13887:SF41">
    <property type="entry name" value="THIOREDOXIN SUPERFAMILY PROTEIN"/>
    <property type="match status" value="1"/>
</dbReference>
<feature type="domain" description="DSBA-like thioredoxin" evidence="1">
    <location>
        <begin position="9"/>
        <end position="210"/>
    </location>
</feature>
<dbReference type="SUPFAM" id="SSF52833">
    <property type="entry name" value="Thioredoxin-like"/>
    <property type="match status" value="1"/>
</dbReference>
<dbReference type="Proteomes" id="UP000536604">
    <property type="component" value="Unassembled WGS sequence"/>
</dbReference>
<dbReference type="InterPro" id="IPR036249">
    <property type="entry name" value="Thioredoxin-like_sf"/>
</dbReference>
<protein>
    <submittedName>
        <fullName evidence="2">Putative DsbA family dithiol-disulfide isomerase</fullName>
    </submittedName>
</protein>
<organism evidence="2 3">
    <name type="scientific">Nocardiopsis algeriensis</name>
    <dbReference type="NCBI Taxonomy" id="1478215"/>
    <lineage>
        <taxon>Bacteria</taxon>
        <taxon>Bacillati</taxon>
        <taxon>Actinomycetota</taxon>
        <taxon>Actinomycetes</taxon>
        <taxon>Streptosporangiales</taxon>
        <taxon>Nocardiopsidaceae</taxon>
        <taxon>Nocardiopsis</taxon>
    </lineage>
</organism>
<dbReference type="Gene3D" id="3.40.30.10">
    <property type="entry name" value="Glutaredoxin"/>
    <property type="match status" value="1"/>
</dbReference>
<name>A0A841IUS6_9ACTN</name>
<dbReference type="GO" id="GO:0016853">
    <property type="term" value="F:isomerase activity"/>
    <property type="evidence" value="ECO:0007669"/>
    <property type="project" value="UniProtKB-KW"/>
</dbReference>
<dbReference type="InterPro" id="IPR001853">
    <property type="entry name" value="DSBA-like_thioredoxin_dom"/>
</dbReference>